<name>A0A382YS38_9ZZZZ</name>
<proteinExistence type="predicted"/>
<organism evidence="1">
    <name type="scientific">marine metagenome</name>
    <dbReference type="NCBI Taxonomy" id="408172"/>
    <lineage>
        <taxon>unclassified sequences</taxon>
        <taxon>metagenomes</taxon>
        <taxon>ecological metagenomes</taxon>
    </lineage>
</organism>
<protein>
    <submittedName>
        <fullName evidence="1">Uncharacterized protein</fullName>
    </submittedName>
</protein>
<reference evidence="1" key="1">
    <citation type="submission" date="2018-05" db="EMBL/GenBank/DDBJ databases">
        <authorList>
            <person name="Lanie J.A."/>
            <person name="Ng W.-L."/>
            <person name="Kazmierczak K.M."/>
            <person name="Andrzejewski T.M."/>
            <person name="Davidsen T.M."/>
            <person name="Wayne K.J."/>
            <person name="Tettelin H."/>
            <person name="Glass J.I."/>
            <person name="Rusch D."/>
            <person name="Podicherti R."/>
            <person name="Tsui H.-C.T."/>
            <person name="Winkler M.E."/>
        </authorList>
    </citation>
    <scope>NUCLEOTIDE SEQUENCE</scope>
</reference>
<gene>
    <name evidence="1" type="ORF">METZ01_LOCUS438936</name>
</gene>
<dbReference type="AlphaFoldDB" id="A0A382YS38"/>
<dbReference type="EMBL" id="UINC01178102">
    <property type="protein sequence ID" value="SVD86082.1"/>
    <property type="molecule type" value="Genomic_DNA"/>
</dbReference>
<sequence>TKYIDQIENERPEFLLELKNEMNRKVFNRIPWGEDEDQKAFRVQEVIFTTMIIQ</sequence>
<evidence type="ECO:0000313" key="1">
    <source>
        <dbReference type="EMBL" id="SVD86082.1"/>
    </source>
</evidence>
<accession>A0A382YS38</accession>
<feature type="non-terminal residue" evidence="1">
    <location>
        <position position="1"/>
    </location>
</feature>